<protein>
    <submittedName>
        <fullName evidence="1">Uncharacterized protein</fullName>
    </submittedName>
</protein>
<dbReference type="OrthoDB" id="8636230at2"/>
<proteinExistence type="predicted"/>
<sequence>MTQAWQYQVRITVTQELAEACRDHRDTPPLARLRDVLRAHRATFASQYDAFAAYVAEAEREGVQDYPLYQWTLDTIRNPDKESKYRRVLTVYVDGREVYEEDIADALLASLSALGEPDGIVAVRKIDTNPANSPQPPRGG</sequence>
<dbReference type="Proteomes" id="UP000215767">
    <property type="component" value="Unassembled WGS sequence"/>
</dbReference>
<reference evidence="2" key="1">
    <citation type="submission" date="2017-05" db="EMBL/GenBank/DDBJ databases">
        <title>Complete and WGS of Bordetella genogroups.</title>
        <authorList>
            <person name="Spilker T."/>
            <person name="Lipuma J."/>
        </authorList>
    </citation>
    <scope>NUCLEOTIDE SEQUENCE [LARGE SCALE GENOMIC DNA]</scope>
    <source>
        <strain evidence="2">AU8856</strain>
    </source>
</reference>
<gene>
    <name evidence="1" type="ORF">CAL28_15820</name>
</gene>
<name>A0A261UGX6_9BORD</name>
<evidence type="ECO:0000313" key="2">
    <source>
        <dbReference type="Proteomes" id="UP000215767"/>
    </source>
</evidence>
<dbReference type="AlphaFoldDB" id="A0A261UGX6"/>
<comment type="caution">
    <text evidence="1">The sequence shown here is derived from an EMBL/GenBank/DDBJ whole genome shotgun (WGS) entry which is preliminary data.</text>
</comment>
<accession>A0A261UGX6</accession>
<keyword evidence="2" id="KW-1185">Reference proteome</keyword>
<dbReference type="RefSeq" id="WP_094842247.1">
    <property type="nucleotide sequence ID" value="NZ_NEVS01000004.1"/>
</dbReference>
<dbReference type="EMBL" id="NEVS01000004">
    <property type="protein sequence ID" value="OZI60841.1"/>
    <property type="molecule type" value="Genomic_DNA"/>
</dbReference>
<organism evidence="1 2">
    <name type="scientific">Bordetella genomosp. 11</name>
    <dbReference type="NCBI Taxonomy" id="1416808"/>
    <lineage>
        <taxon>Bacteria</taxon>
        <taxon>Pseudomonadati</taxon>
        <taxon>Pseudomonadota</taxon>
        <taxon>Betaproteobacteria</taxon>
        <taxon>Burkholderiales</taxon>
        <taxon>Alcaligenaceae</taxon>
        <taxon>Bordetella</taxon>
    </lineage>
</organism>
<evidence type="ECO:0000313" key="1">
    <source>
        <dbReference type="EMBL" id="OZI60841.1"/>
    </source>
</evidence>